<dbReference type="RefSeq" id="WP_098007197.1">
    <property type="nucleotide sequence ID" value="NZ_NUJB01000036.1"/>
</dbReference>
<accession>A0A9X6SSK2</accession>
<protein>
    <submittedName>
        <fullName evidence="1">Uncharacterized protein</fullName>
    </submittedName>
</protein>
<dbReference type="Proteomes" id="UP000219922">
    <property type="component" value="Unassembled WGS sequence"/>
</dbReference>
<dbReference type="AlphaFoldDB" id="A0A9X6SSK2"/>
<sequence>MEDEIKKRITYLNTRIENLESREKEYKEPLTKFGHIEVGRIRGSIISKEMEIAFLSSLL</sequence>
<reference evidence="1 2" key="1">
    <citation type="submission" date="2017-09" db="EMBL/GenBank/DDBJ databases">
        <title>Large-scale bioinformatics analysis of Bacillus genomes uncovers conserved roles of natural products in bacterial physiology.</title>
        <authorList>
            <consortium name="Agbiome Team Llc"/>
            <person name="Bleich R.M."/>
            <person name="Grubbs K.J."/>
            <person name="Santa Maria K.C."/>
            <person name="Allen S.E."/>
            <person name="Farag S."/>
            <person name="Shank E.A."/>
            <person name="Bowers A."/>
        </authorList>
    </citation>
    <scope>NUCLEOTIDE SEQUENCE [LARGE SCALE GENOMIC DNA]</scope>
    <source>
        <strain evidence="1 2">AFS092789</strain>
    </source>
</reference>
<comment type="caution">
    <text evidence="1">The sequence shown here is derived from an EMBL/GenBank/DDBJ whole genome shotgun (WGS) entry which is preliminary data.</text>
</comment>
<evidence type="ECO:0000313" key="1">
    <source>
        <dbReference type="EMBL" id="PDZ94216.1"/>
    </source>
</evidence>
<gene>
    <name evidence="1" type="ORF">CON36_34965</name>
</gene>
<proteinExistence type="predicted"/>
<organism evidence="1 2">
    <name type="scientific">Bacillus cereus</name>
    <dbReference type="NCBI Taxonomy" id="1396"/>
    <lineage>
        <taxon>Bacteria</taxon>
        <taxon>Bacillati</taxon>
        <taxon>Bacillota</taxon>
        <taxon>Bacilli</taxon>
        <taxon>Bacillales</taxon>
        <taxon>Bacillaceae</taxon>
        <taxon>Bacillus</taxon>
        <taxon>Bacillus cereus group</taxon>
    </lineage>
</organism>
<evidence type="ECO:0000313" key="2">
    <source>
        <dbReference type="Proteomes" id="UP000219922"/>
    </source>
</evidence>
<dbReference type="EMBL" id="NVMX01000235">
    <property type="protein sequence ID" value="PDZ94216.1"/>
    <property type="molecule type" value="Genomic_DNA"/>
</dbReference>
<name>A0A9X6SSK2_BACCE</name>